<dbReference type="AlphaFoldDB" id="D7BZJ8"/>
<dbReference type="EMBL" id="CP002047">
    <property type="protein sequence ID" value="ADI09903.1"/>
    <property type="molecule type" value="Genomic_DNA"/>
</dbReference>
<keyword evidence="2" id="KW-1185">Reference proteome</keyword>
<name>D7BZJ8_STRBB</name>
<sequence>MLRFPRECHGCFQTCRSRLFLLQIDVKRRTEQREPAADDQQASMLGQCLLPSQQACHVRRMAPHTLQEILRWGHGIGRGQIIKCALKPLERLRPYVTRPHAPRQLPCVLFVIVSDTTADVPWINGHGCGGIRREKSVQLVGCRLQKFGDLRTLMRLRISLTTLPAVHRGSIHSHGFRK</sequence>
<gene>
    <name evidence="1" type="ordered locus">SBI_06783</name>
</gene>
<protein>
    <submittedName>
        <fullName evidence="1">Uncharacterized protein</fullName>
    </submittedName>
</protein>
<evidence type="ECO:0000313" key="1">
    <source>
        <dbReference type="EMBL" id="ADI09903.1"/>
    </source>
</evidence>
<dbReference type="HOGENOM" id="CLU_1509720_0_0_11"/>
<accession>D7BZJ8</accession>
<dbReference type="KEGG" id="sbh:SBI_06783"/>
<evidence type="ECO:0000313" key="2">
    <source>
        <dbReference type="Proteomes" id="UP000000377"/>
    </source>
</evidence>
<reference evidence="1 2" key="1">
    <citation type="journal article" date="2010" name="J. Bacteriol.">
        <title>Genome sequence of the milbemycin-producing bacterium Streptomyces bingchenggensis.</title>
        <authorList>
            <person name="Wang X.J."/>
            <person name="Yan Y.J."/>
            <person name="Zhang B."/>
            <person name="An J."/>
            <person name="Wang J.J."/>
            <person name="Tian J."/>
            <person name="Jiang L."/>
            <person name="Chen Y.H."/>
            <person name="Huang S.X."/>
            <person name="Yin M."/>
            <person name="Zhang J."/>
            <person name="Gao A.L."/>
            <person name="Liu C.X."/>
            <person name="Zhu Z.X."/>
            <person name="Xiang W.S."/>
        </authorList>
    </citation>
    <scope>NUCLEOTIDE SEQUENCE [LARGE SCALE GENOMIC DNA]</scope>
    <source>
        <strain evidence="1 2">BCW-1</strain>
    </source>
</reference>
<proteinExistence type="predicted"/>
<organism evidence="1 2">
    <name type="scientific">Streptomyces bingchenggensis (strain BCW-1)</name>
    <dbReference type="NCBI Taxonomy" id="749414"/>
    <lineage>
        <taxon>Bacteria</taxon>
        <taxon>Bacillati</taxon>
        <taxon>Actinomycetota</taxon>
        <taxon>Actinomycetes</taxon>
        <taxon>Kitasatosporales</taxon>
        <taxon>Streptomycetaceae</taxon>
        <taxon>Streptomyces</taxon>
    </lineage>
</organism>
<dbReference type="Proteomes" id="UP000000377">
    <property type="component" value="Chromosome"/>
</dbReference>